<dbReference type="GO" id="GO:0071973">
    <property type="term" value="P:bacterial-type flagellum-dependent cell motility"/>
    <property type="evidence" value="ECO:0007669"/>
    <property type="project" value="InterPro"/>
</dbReference>
<dbReference type="GO" id="GO:0005886">
    <property type="term" value="C:plasma membrane"/>
    <property type="evidence" value="ECO:0007669"/>
    <property type="project" value="UniProtKB-SubCell"/>
</dbReference>
<evidence type="ECO:0000259" key="12">
    <source>
        <dbReference type="Pfam" id="PF14841"/>
    </source>
</evidence>
<evidence type="ECO:0000256" key="9">
    <source>
        <dbReference type="ARBA" id="ARBA00023143"/>
    </source>
</evidence>
<evidence type="ECO:0000313" key="17">
    <source>
        <dbReference type="Proteomes" id="UP001211866"/>
    </source>
</evidence>
<feature type="domain" description="Flagellar motor switch protein FliG C-terminal" evidence="11">
    <location>
        <begin position="221"/>
        <end position="327"/>
    </location>
</feature>
<dbReference type="PANTHER" id="PTHR30534:SF0">
    <property type="entry name" value="FLAGELLAR MOTOR SWITCH PROTEIN FLIG"/>
    <property type="match status" value="1"/>
</dbReference>
<dbReference type="PRINTS" id="PR00954">
    <property type="entry name" value="FLGMOTORFLIG"/>
</dbReference>
<evidence type="ECO:0000256" key="8">
    <source>
        <dbReference type="ARBA" id="ARBA00023136"/>
    </source>
</evidence>
<proteinExistence type="inferred from homology"/>
<accession>A0A0M7G155</accession>
<protein>
    <recommendedName>
        <fullName evidence="4">Flagellar motor switch protein FliG</fullName>
    </recommendedName>
</protein>
<dbReference type="InterPro" id="IPR000090">
    <property type="entry name" value="Flg_Motor_Flig"/>
</dbReference>
<sequence>MKTAKPDDSIERSAILMMSLGEDAAAEVFRHLSPREVQQLSTAMASLKQLTRADMDEALESFRQEADQFMAVALDSNAYIRSVLNKALGSDRAAGLIEDLLENSEGSSSGIDALNWLDASSVAELIADEHPQIIATILVHLERDRAADILGFIPDRLRDDVVLRIATFGGVQPTALNELTEVLNGMLSGQGAKRSKMGGPRTAAEMLNYMNASLEESVLTSLRGMDADLTQRIVDEMFVFENLADVEDIAIQLLLKEIETSALTIALKGAPEELRDKFFRNMSNRAAEMLREDIDAQGPIRMSKVEQEQKAIVQVARRLAEAGQITLGGLSGDEYV</sequence>
<dbReference type="Proteomes" id="UP001211866">
    <property type="component" value="Chromosome"/>
</dbReference>
<dbReference type="InterPro" id="IPR032779">
    <property type="entry name" value="FliG_M"/>
</dbReference>
<evidence type="ECO:0000313" key="14">
    <source>
        <dbReference type="EMBL" id="PWE12997.1"/>
    </source>
</evidence>
<evidence type="ECO:0000256" key="2">
    <source>
        <dbReference type="ARBA" id="ARBA00004515"/>
    </source>
</evidence>
<keyword evidence="14" id="KW-0282">Flagellum</keyword>
<evidence type="ECO:0000259" key="13">
    <source>
        <dbReference type="Pfam" id="PF14842"/>
    </source>
</evidence>
<evidence type="ECO:0000259" key="11">
    <source>
        <dbReference type="Pfam" id="PF01706"/>
    </source>
</evidence>
<keyword evidence="14" id="KW-0969">Cilium</keyword>
<keyword evidence="9" id="KW-0975">Bacterial flagellum</keyword>
<keyword evidence="6" id="KW-0145">Chemotaxis</keyword>
<dbReference type="Proteomes" id="UP000245216">
    <property type="component" value="Unassembled WGS sequence"/>
</dbReference>
<dbReference type="PANTHER" id="PTHR30534">
    <property type="entry name" value="FLAGELLAR MOTOR SWITCH PROTEIN FLIG"/>
    <property type="match status" value="1"/>
</dbReference>
<evidence type="ECO:0000256" key="5">
    <source>
        <dbReference type="ARBA" id="ARBA00022475"/>
    </source>
</evidence>
<evidence type="ECO:0000313" key="15">
    <source>
        <dbReference type="EMBL" id="WBM39537.1"/>
    </source>
</evidence>
<feature type="domain" description="Flagellar motor switch protein FliG N-terminal" evidence="13">
    <location>
        <begin position="10"/>
        <end position="105"/>
    </location>
</feature>
<keyword evidence="8" id="KW-0472">Membrane</keyword>
<dbReference type="EMBL" id="CP096916">
    <property type="protein sequence ID" value="WBM39537.1"/>
    <property type="molecule type" value="Genomic_DNA"/>
</dbReference>
<dbReference type="KEGG" id="afa:UZ73_15615"/>
<dbReference type="InterPro" id="IPR028263">
    <property type="entry name" value="FliG_N"/>
</dbReference>
<dbReference type="SUPFAM" id="SSF48029">
    <property type="entry name" value="FliG"/>
    <property type="match status" value="2"/>
</dbReference>
<dbReference type="Pfam" id="PF14842">
    <property type="entry name" value="FliG_N"/>
    <property type="match status" value="1"/>
</dbReference>
<organism evidence="14 16">
    <name type="scientific">Alcaligenes faecalis</name>
    <dbReference type="NCBI Taxonomy" id="511"/>
    <lineage>
        <taxon>Bacteria</taxon>
        <taxon>Pseudomonadati</taxon>
        <taxon>Pseudomonadota</taxon>
        <taxon>Betaproteobacteria</taxon>
        <taxon>Burkholderiales</taxon>
        <taxon>Alcaligenaceae</taxon>
        <taxon>Alcaligenes</taxon>
    </lineage>
</organism>
<dbReference type="Pfam" id="PF14841">
    <property type="entry name" value="FliG_M"/>
    <property type="match status" value="1"/>
</dbReference>
<dbReference type="OrthoDB" id="9780302at2"/>
<dbReference type="GeneID" id="29371029"/>
<dbReference type="NCBIfam" id="TIGR00207">
    <property type="entry name" value="fliG"/>
    <property type="match status" value="1"/>
</dbReference>
<evidence type="ECO:0000256" key="3">
    <source>
        <dbReference type="ARBA" id="ARBA00010299"/>
    </source>
</evidence>
<evidence type="ECO:0000256" key="4">
    <source>
        <dbReference type="ARBA" id="ARBA00021870"/>
    </source>
</evidence>
<accession>A0A0S2JU21</accession>
<dbReference type="Gene3D" id="1.10.220.30">
    <property type="match status" value="3"/>
</dbReference>
<dbReference type="STRING" id="511.UZ73_15615"/>
<dbReference type="Pfam" id="PF01706">
    <property type="entry name" value="FliG_C"/>
    <property type="match status" value="1"/>
</dbReference>
<comment type="subcellular location">
    <subcellularLocation>
        <location evidence="1">Bacterial flagellum basal body</location>
    </subcellularLocation>
    <subcellularLocation>
        <location evidence="2">Cell inner membrane</location>
        <topology evidence="2">Peripheral membrane protein</topology>
        <orientation evidence="2">Cytoplasmic side</orientation>
    </subcellularLocation>
</comment>
<comment type="function">
    <text evidence="10">FliG is one of three proteins (FliG, FliN, FliM) that forms the rotor-mounted switch complex (C ring), located at the base of the basal body. This complex interacts with the CheY and CheZ chemotaxis proteins, in addition to contacting components of the motor that determine the direction of flagellar rotation.</text>
</comment>
<dbReference type="FunFam" id="1.10.220.30:FF:000001">
    <property type="entry name" value="Flagellar motor switch protein FliG"/>
    <property type="match status" value="1"/>
</dbReference>
<evidence type="ECO:0000256" key="6">
    <source>
        <dbReference type="ARBA" id="ARBA00022500"/>
    </source>
</evidence>
<keyword evidence="5" id="KW-1003">Cell membrane</keyword>
<keyword evidence="7" id="KW-0283">Flagellar rotation</keyword>
<reference evidence="14 16" key="2">
    <citation type="submission" date="2018-05" db="EMBL/GenBank/DDBJ databases">
        <authorList>
            <person name="Lanie J.A."/>
            <person name="Ng W.-L."/>
            <person name="Kazmierczak K.M."/>
            <person name="Andrzejewski T.M."/>
            <person name="Davidsen T.M."/>
            <person name="Wayne K.J."/>
            <person name="Tettelin H."/>
            <person name="Glass J.I."/>
            <person name="Rusch D."/>
            <person name="Podicherti R."/>
            <person name="Tsui H.-C.T."/>
            <person name="Winkler M.E."/>
        </authorList>
    </citation>
    <scope>NUCLEOTIDE SEQUENCE [LARGE SCALE GENOMIC DNA]</scope>
    <source>
        <strain evidence="14 16">YBY</strain>
    </source>
</reference>
<evidence type="ECO:0000256" key="1">
    <source>
        <dbReference type="ARBA" id="ARBA00004117"/>
    </source>
</evidence>
<comment type="similarity">
    <text evidence="3">Belongs to the FliG family.</text>
</comment>
<dbReference type="GO" id="GO:0009425">
    <property type="term" value="C:bacterial-type flagellum basal body"/>
    <property type="evidence" value="ECO:0007669"/>
    <property type="project" value="UniProtKB-SubCell"/>
</dbReference>
<dbReference type="AlphaFoldDB" id="A0A0M7G155"/>
<dbReference type="RefSeq" id="WP_042487491.1">
    <property type="nucleotide sequence ID" value="NZ_CAXOJJ010000047.1"/>
</dbReference>
<dbReference type="PIRSF" id="PIRSF003161">
    <property type="entry name" value="FliG"/>
    <property type="match status" value="1"/>
</dbReference>
<dbReference type="GO" id="GO:0006935">
    <property type="term" value="P:chemotaxis"/>
    <property type="evidence" value="ECO:0007669"/>
    <property type="project" value="UniProtKB-KW"/>
</dbReference>
<gene>
    <name evidence="15" type="primary">fliG</name>
    <name evidence="14" type="ORF">DF183_14250</name>
    <name evidence="15" type="ORF">M2J83_06940</name>
</gene>
<dbReference type="InterPro" id="IPR023087">
    <property type="entry name" value="Flg_Motor_Flig_C"/>
</dbReference>
<reference evidence="14 16" key="1">
    <citation type="submission" date="2018-05" db="EMBL/GenBank/DDBJ databases">
        <title>Genome Sequence of an Efficient Indole-Degrading Bacterium, Alcaligenes sp.YBY.</title>
        <authorList>
            <person name="Yang B."/>
        </authorList>
    </citation>
    <scope>NUCLEOTIDE SEQUENCE [LARGE SCALE GENOMIC DNA]</scope>
    <source>
        <strain evidence="14 16">YBY</strain>
    </source>
</reference>
<name>A0A0M7G155_ALCFA</name>
<feature type="domain" description="Flagellar motor switch protein FliG middle" evidence="12">
    <location>
        <begin position="120"/>
        <end position="193"/>
    </location>
</feature>
<evidence type="ECO:0000256" key="7">
    <source>
        <dbReference type="ARBA" id="ARBA00022779"/>
    </source>
</evidence>
<evidence type="ECO:0000256" key="10">
    <source>
        <dbReference type="ARBA" id="ARBA00025598"/>
    </source>
</evidence>
<dbReference type="InterPro" id="IPR011002">
    <property type="entry name" value="FliG_a-hlx"/>
</dbReference>
<evidence type="ECO:0000313" key="16">
    <source>
        <dbReference type="Proteomes" id="UP000245216"/>
    </source>
</evidence>
<reference evidence="15 17" key="3">
    <citation type="submission" date="2022-05" db="EMBL/GenBank/DDBJ databases">
        <title>Complete sequence of strain NY11312.</title>
        <authorList>
            <person name="Zhou D."/>
        </authorList>
    </citation>
    <scope>NUCLEOTIDE SEQUENCE [LARGE SCALE GENOMIC DNA]</scope>
    <source>
        <strain evidence="15 17">NY11312</strain>
    </source>
</reference>
<keyword evidence="17" id="KW-1185">Reference proteome</keyword>
<keyword evidence="14" id="KW-0966">Cell projection</keyword>
<dbReference type="EMBL" id="QEXO01000004">
    <property type="protein sequence ID" value="PWE12997.1"/>
    <property type="molecule type" value="Genomic_DNA"/>
</dbReference>
<dbReference type="GO" id="GO:0003774">
    <property type="term" value="F:cytoskeletal motor activity"/>
    <property type="evidence" value="ECO:0007669"/>
    <property type="project" value="InterPro"/>
</dbReference>